<keyword evidence="4" id="KW-1185">Reference proteome</keyword>
<proteinExistence type="predicted"/>
<name>T1KP64_TETUR</name>
<dbReference type="SUPFAM" id="SSF57414">
    <property type="entry name" value="Hairpin loop containing domain-like"/>
    <property type="match status" value="1"/>
</dbReference>
<dbReference type="Gene3D" id="3.50.4.10">
    <property type="entry name" value="Hepatocyte Growth Factor"/>
    <property type="match status" value="1"/>
</dbReference>
<keyword evidence="1" id="KW-0812">Transmembrane</keyword>
<dbReference type="AlphaFoldDB" id="T1KP64"/>
<keyword evidence="1" id="KW-1133">Transmembrane helix</keyword>
<feature type="domain" description="Apple" evidence="2">
    <location>
        <begin position="309"/>
        <end position="382"/>
    </location>
</feature>
<dbReference type="EnsemblMetazoa" id="tetur16g03570.1">
    <property type="protein sequence ID" value="tetur16g03570.1"/>
    <property type="gene ID" value="tetur16g03570"/>
</dbReference>
<organism evidence="3 4">
    <name type="scientific">Tetranychus urticae</name>
    <name type="common">Two-spotted spider mite</name>
    <dbReference type="NCBI Taxonomy" id="32264"/>
    <lineage>
        <taxon>Eukaryota</taxon>
        <taxon>Metazoa</taxon>
        <taxon>Ecdysozoa</taxon>
        <taxon>Arthropoda</taxon>
        <taxon>Chelicerata</taxon>
        <taxon>Arachnida</taxon>
        <taxon>Acari</taxon>
        <taxon>Acariformes</taxon>
        <taxon>Trombidiformes</taxon>
        <taxon>Prostigmata</taxon>
        <taxon>Eleutherengona</taxon>
        <taxon>Raphignathae</taxon>
        <taxon>Tetranychoidea</taxon>
        <taxon>Tetranychidae</taxon>
        <taxon>Tetranychus</taxon>
    </lineage>
</organism>
<dbReference type="InterPro" id="IPR003609">
    <property type="entry name" value="Pan_app"/>
</dbReference>
<evidence type="ECO:0000313" key="4">
    <source>
        <dbReference type="Proteomes" id="UP000015104"/>
    </source>
</evidence>
<dbReference type="Pfam" id="PF00024">
    <property type="entry name" value="PAN_1"/>
    <property type="match status" value="1"/>
</dbReference>
<feature type="transmembrane region" description="Helical" evidence="1">
    <location>
        <begin position="495"/>
        <end position="519"/>
    </location>
</feature>
<evidence type="ECO:0000259" key="2">
    <source>
        <dbReference type="PROSITE" id="PS50948"/>
    </source>
</evidence>
<reference evidence="3" key="2">
    <citation type="submission" date="2015-06" db="UniProtKB">
        <authorList>
            <consortium name="EnsemblMetazoa"/>
        </authorList>
    </citation>
    <scope>IDENTIFICATION</scope>
</reference>
<protein>
    <recommendedName>
        <fullName evidence="2">Apple domain-containing protein</fullName>
    </recommendedName>
</protein>
<evidence type="ECO:0000313" key="3">
    <source>
        <dbReference type="EnsemblMetazoa" id="tetur16g03570.1"/>
    </source>
</evidence>
<sequence>MLSLYVINDHFKPSIIKYNICLQYRLNRQTPDSLDRKYNACIRHAEDRVYLLRGKFLMFLLALEPVSVLRIADIQYSFTDTKVEMEVTFLDLPHLEYIFNSKTMSLSEETFAEMMKTKANNGDECLEKLSKYKNIIKVAIYRPSDGVCGSLNSRTLLKEDAKHGQPCSVYFFPLNNLQRIKQELTLDQVHGAYLQKVGMKFQAFNGKFDTQFEIIDVIDVTKKETGSNDDITYQIRQNAKLKIDDQFTLAVPDAKTFADCYRNCHDSAQVSCTTFSFCSTDGKIDCRVSSLQVSEMASRGEPIENDPKCGIYSMSVLDNYSRKSNRKFKTQQSTAIEQDSVHSCAKACHTSSECKSFQYCYGYCSFGDSLYTDEATEYDEECMIYTPKVSERYQKTGNKIVSDVMMTETKLTLDQCASFCYELSDGDEMGCKSFNYCPKSRTESSCSLTHFSVKSPYTNTTDGGHCSNYELKVESNGKKSAERGSNKVVKGTSKLAAFGIIMMFVFVGALLGFMAPFAYSKIKRMHDASKVNYDFTWKRQNEQQL</sequence>
<dbReference type="PROSITE" id="PS50948">
    <property type="entry name" value="PAN"/>
    <property type="match status" value="1"/>
</dbReference>
<keyword evidence="1" id="KW-0472">Membrane</keyword>
<dbReference type="EMBL" id="CAEY01000289">
    <property type="status" value="NOT_ANNOTATED_CDS"/>
    <property type="molecule type" value="Genomic_DNA"/>
</dbReference>
<dbReference type="Proteomes" id="UP000015104">
    <property type="component" value="Unassembled WGS sequence"/>
</dbReference>
<dbReference type="HOGENOM" id="CLU_038098_0_0_1"/>
<accession>T1KP64</accession>
<reference evidence="4" key="1">
    <citation type="submission" date="2011-08" db="EMBL/GenBank/DDBJ databases">
        <authorList>
            <person name="Rombauts S."/>
        </authorList>
    </citation>
    <scope>NUCLEOTIDE SEQUENCE</scope>
    <source>
        <strain evidence="4">London</strain>
    </source>
</reference>
<evidence type="ECO:0000256" key="1">
    <source>
        <dbReference type="SAM" id="Phobius"/>
    </source>
</evidence>